<accession>A0A5B9PN20</accession>
<gene>
    <name evidence="6" type="primary">soxA</name>
    <name evidence="6" type="ORF">MFFC18_36140</name>
</gene>
<dbReference type="NCBIfam" id="NF008425">
    <property type="entry name" value="PRK11259.1"/>
    <property type="match status" value="1"/>
</dbReference>
<dbReference type="EC" id="1.5.3.1" evidence="6"/>
<evidence type="ECO:0000256" key="1">
    <source>
        <dbReference type="ARBA" id="ARBA00001974"/>
    </source>
</evidence>
<evidence type="ECO:0000259" key="5">
    <source>
        <dbReference type="Pfam" id="PF01266"/>
    </source>
</evidence>
<dbReference type="AlphaFoldDB" id="A0A5B9PN20"/>
<keyword evidence="7" id="KW-1185">Reference proteome</keyword>
<evidence type="ECO:0000256" key="2">
    <source>
        <dbReference type="ARBA" id="ARBA00022630"/>
    </source>
</evidence>
<dbReference type="SUPFAM" id="SSF51905">
    <property type="entry name" value="FAD/NAD(P)-binding domain"/>
    <property type="match status" value="1"/>
</dbReference>
<dbReference type="GO" id="GO:0050660">
    <property type="term" value="F:flavin adenine dinucleotide binding"/>
    <property type="evidence" value="ECO:0007669"/>
    <property type="project" value="InterPro"/>
</dbReference>
<comment type="cofactor">
    <cofactor evidence="1">
        <name>FAD</name>
        <dbReference type="ChEBI" id="CHEBI:57692"/>
    </cofactor>
</comment>
<proteinExistence type="predicted"/>
<dbReference type="InterPro" id="IPR036188">
    <property type="entry name" value="FAD/NAD-bd_sf"/>
</dbReference>
<name>A0A5B9PN20_9BACT</name>
<reference evidence="6 7" key="1">
    <citation type="submission" date="2019-08" db="EMBL/GenBank/DDBJ databases">
        <title>Deep-cultivation of Planctomycetes and their phenomic and genomic characterization uncovers novel biology.</title>
        <authorList>
            <person name="Wiegand S."/>
            <person name="Jogler M."/>
            <person name="Boedeker C."/>
            <person name="Pinto D."/>
            <person name="Vollmers J."/>
            <person name="Rivas-Marin E."/>
            <person name="Kohn T."/>
            <person name="Peeters S.H."/>
            <person name="Heuer A."/>
            <person name="Rast P."/>
            <person name="Oberbeckmann S."/>
            <person name="Bunk B."/>
            <person name="Jeske O."/>
            <person name="Meyerdierks A."/>
            <person name="Storesund J.E."/>
            <person name="Kallscheuer N."/>
            <person name="Luecker S."/>
            <person name="Lage O.M."/>
            <person name="Pohl T."/>
            <person name="Merkel B.J."/>
            <person name="Hornburger P."/>
            <person name="Mueller R.-W."/>
            <person name="Bruemmer F."/>
            <person name="Labrenz M."/>
            <person name="Spormann A.M."/>
            <person name="Op den Camp H."/>
            <person name="Overmann J."/>
            <person name="Amann R."/>
            <person name="Jetten M.S.M."/>
            <person name="Mascher T."/>
            <person name="Medema M.H."/>
            <person name="Devos D.P."/>
            <person name="Kaster A.-K."/>
            <person name="Ovreas L."/>
            <person name="Rohde M."/>
            <person name="Galperin M.Y."/>
            <person name="Jogler C."/>
        </authorList>
    </citation>
    <scope>NUCLEOTIDE SEQUENCE [LARGE SCALE GENOMIC DNA]</scope>
    <source>
        <strain evidence="6 7">FC18</strain>
    </source>
</reference>
<dbReference type="KEGG" id="mff:MFFC18_36140"/>
<organism evidence="6 7">
    <name type="scientific">Mariniblastus fucicola</name>
    <dbReference type="NCBI Taxonomy" id="980251"/>
    <lineage>
        <taxon>Bacteria</taxon>
        <taxon>Pseudomonadati</taxon>
        <taxon>Planctomycetota</taxon>
        <taxon>Planctomycetia</taxon>
        <taxon>Pirellulales</taxon>
        <taxon>Pirellulaceae</taxon>
        <taxon>Mariniblastus</taxon>
    </lineage>
</organism>
<keyword evidence="3" id="KW-0274">FAD</keyword>
<dbReference type="PANTHER" id="PTHR10961:SF7">
    <property type="entry name" value="FAD DEPENDENT OXIDOREDUCTASE DOMAIN-CONTAINING PROTEIN"/>
    <property type="match status" value="1"/>
</dbReference>
<sequence>MVPDYRDGTLSPADSKLLANRMSSLKHYDLIVIGFGGVGSATLYHAAKKGWTTLGIDQFGPAHNKGSSHGQTRIIRKAYFEHPNYVPLAEEAFERWDELNKRHRTRPETKPLFEQAGVLQIGRPESEVINGVLRSAKEHDLKLEQFTPEQIHHRLPILNVQPDHIGLFEPEAGFLRVEHCVAAHLAQAKKRGAELISDCTVVDWNASESGLEVRTENGTFRADRLAICAGAWSARFLPGINIELNVISKQQNWYQIDRIEQKYVNDFPVVFIEEDDGEQFYCIPELDSHGMKVCRHTGGDVVEDADGLDRKVDQDDLNRNEAFMDLRLHHSKHRLVHSSTCMYTMSADGHFIIDRHPQHANVAFATGLSGHGFKFTPVLGHRMVEMLDGQCDSQIDFLSLDRFRQV</sequence>
<evidence type="ECO:0000313" key="7">
    <source>
        <dbReference type="Proteomes" id="UP000322214"/>
    </source>
</evidence>
<dbReference type="Gene3D" id="3.30.9.10">
    <property type="entry name" value="D-Amino Acid Oxidase, subunit A, domain 2"/>
    <property type="match status" value="1"/>
</dbReference>
<evidence type="ECO:0000256" key="3">
    <source>
        <dbReference type="ARBA" id="ARBA00022827"/>
    </source>
</evidence>
<dbReference type="Proteomes" id="UP000322214">
    <property type="component" value="Chromosome"/>
</dbReference>
<protein>
    <submittedName>
        <fullName evidence="6">Monomeric sarcosine oxidase</fullName>
        <ecNumber evidence="6">1.5.3.1</ecNumber>
    </submittedName>
</protein>
<dbReference type="SUPFAM" id="SSF54373">
    <property type="entry name" value="FAD-linked reductases, C-terminal domain"/>
    <property type="match status" value="1"/>
</dbReference>
<keyword evidence="4 6" id="KW-0560">Oxidoreductase</keyword>
<dbReference type="STRING" id="980251.GCA_001642875_04338"/>
<dbReference type="EMBL" id="CP042912">
    <property type="protein sequence ID" value="QEG23713.1"/>
    <property type="molecule type" value="Genomic_DNA"/>
</dbReference>
<dbReference type="Gene3D" id="3.50.50.60">
    <property type="entry name" value="FAD/NAD(P)-binding domain"/>
    <property type="match status" value="1"/>
</dbReference>
<feature type="domain" description="FAD dependent oxidoreductase" evidence="5">
    <location>
        <begin position="29"/>
        <end position="386"/>
    </location>
</feature>
<dbReference type="PANTHER" id="PTHR10961">
    <property type="entry name" value="PEROXISOMAL SARCOSINE OXIDASE"/>
    <property type="match status" value="1"/>
</dbReference>
<dbReference type="GO" id="GO:0008115">
    <property type="term" value="F:sarcosine oxidase activity"/>
    <property type="evidence" value="ECO:0007669"/>
    <property type="project" value="UniProtKB-EC"/>
</dbReference>
<dbReference type="InterPro" id="IPR045170">
    <property type="entry name" value="MTOX"/>
</dbReference>
<dbReference type="InterPro" id="IPR006076">
    <property type="entry name" value="FAD-dep_OxRdtase"/>
</dbReference>
<dbReference type="Pfam" id="PF01266">
    <property type="entry name" value="DAO"/>
    <property type="match status" value="1"/>
</dbReference>
<evidence type="ECO:0000313" key="6">
    <source>
        <dbReference type="EMBL" id="QEG23713.1"/>
    </source>
</evidence>
<keyword evidence="2" id="KW-0285">Flavoprotein</keyword>
<evidence type="ECO:0000256" key="4">
    <source>
        <dbReference type="ARBA" id="ARBA00023002"/>
    </source>
</evidence>
<dbReference type="OrthoDB" id="9794226at2"/>